<dbReference type="EMBL" id="BK016062">
    <property type="protein sequence ID" value="DAF92019.1"/>
    <property type="molecule type" value="Genomic_DNA"/>
</dbReference>
<name>A0A8S5UC60_9CAUD</name>
<feature type="transmembrane region" description="Helical" evidence="1">
    <location>
        <begin position="46"/>
        <end position="62"/>
    </location>
</feature>
<keyword evidence="1" id="KW-0472">Membrane</keyword>
<reference evidence="2" key="1">
    <citation type="journal article" date="2021" name="Proc. Natl. Acad. Sci. U.S.A.">
        <title>A Catalog of Tens of Thousands of Viruses from Human Metagenomes Reveals Hidden Associations with Chronic Diseases.</title>
        <authorList>
            <person name="Tisza M.J."/>
            <person name="Buck C.B."/>
        </authorList>
    </citation>
    <scope>NUCLEOTIDE SEQUENCE</scope>
    <source>
        <strain evidence="2">CtZkC8</strain>
    </source>
</reference>
<accession>A0A8S5UC60</accession>
<keyword evidence="1" id="KW-0812">Transmembrane</keyword>
<keyword evidence="1" id="KW-1133">Transmembrane helix</keyword>
<evidence type="ECO:0000313" key="2">
    <source>
        <dbReference type="EMBL" id="DAF92019.1"/>
    </source>
</evidence>
<evidence type="ECO:0000256" key="1">
    <source>
        <dbReference type="SAM" id="Phobius"/>
    </source>
</evidence>
<organism evidence="2">
    <name type="scientific">Podoviridae sp. ctZkC8</name>
    <dbReference type="NCBI Taxonomy" id="2825259"/>
    <lineage>
        <taxon>Viruses</taxon>
        <taxon>Duplodnaviria</taxon>
        <taxon>Heunggongvirae</taxon>
        <taxon>Uroviricota</taxon>
        <taxon>Caudoviricetes</taxon>
    </lineage>
</organism>
<feature type="transmembrane region" description="Helical" evidence="1">
    <location>
        <begin position="12"/>
        <end position="34"/>
    </location>
</feature>
<sequence length="64" mass="7520">MILSNLCFVKNFLYSFTQFLICSLDRSSLSLILLLRTRSNISSTNYLNVIYVISLIYCFYYSNI</sequence>
<protein>
    <submittedName>
        <fullName evidence="2">Uncharacterized protein</fullName>
    </submittedName>
</protein>
<proteinExistence type="predicted"/>